<dbReference type="RefSeq" id="WP_130553119.1">
    <property type="nucleotide sequence ID" value="NZ_SHMC01000012.1"/>
</dbReference>
<keyword evidence="7 12" id="KW-0997">Cell inner membrane</keyword>
<accession>A0A4Q8L472</accession>
<sequence>MSYLPYVIGAYAVFAIVLAWDFLLPRLQLRQLLRNARQRQARAQARRVAASTQTELPR</sequence>
<gene>
    <name evidence="13" type="primary">ccmD</name>
    <name evidence="13" type="ORF">EA660_19580</name>
</gene>
<keyword evidence="5 12" id="KW-0813">Transport</keyword>
<evidence type="ECO:0000256" key="3">
    <source>
        <dbReference type="ARBA" id="ARBA00008741"/>
    </source>
</evidence>
<dbReference type="Pfam" id="PF04995">
    <property type="entry name" value="CcmD"/>
    <property type="match status" value="1"/>
</dbReference>
<keyword evidence="10 12" id="KW-1133">Transmembrane helix</keyword>
<reference evidence="13 14" key="1">
    <citation type="submission" date="2019-02" db="EMBL/GenBank/DDBJ databases">
        <title>WGS of Pseudoxanthomonas species novum from clinical isolates.</title>
        <authorList>
            <person name="Bernier A.-M."/>
            <person name="Bernard K."/>
            <person name="Vachon A."/>
        </authorList>
    </citation>
    <scope>NUCLEOTIDE SEQUENCE [LARGE SCALE GENOMIC DNA]</scope>
    <source>
        <strain evidence="13 14">NML171200</strain>
    </source>
</reference>
<dbReference type="NCBIfam" id="TIGR03141">
    <property type="entry name" value="cytochro_ccmD"/>
    <property type="match status" value="1"/>
</dbReference>
<evidence type="ECO:0000256" key="4">
    <source>
        <dbReference type="ARBA" id="ARBA00016461"/>
    </source>
</evidence>
<evidence type="ECO:0000256" key="12">
    <source>
        <dbReference type="RuleBase" id="RU363101"/>
    </source>
</evidence>
<dbReference type="Proteomes" id="UP000292627">
    <property type="component" value="Unassembled WGS sequence"/>
</dbReference>
<evidence type="ECO:0000313" key="14">
    <source>
        <dbReference type="Proteomes" id="UP000292627"/>
    </source>
</evidence>
<dbReference type="InterPro" id="IPR007078">
    <property type="entry name" value="Haem_export_protD_CcmD"/>
</dbReference>
<evidence type="ECO:0000256" key="9">
    <source>
        <dbReference type="ARBA" id="ARBA00022748"/>
    </source>
</evidence>
<evidence type="ECO:0000256" key="6">
    <source>
        <dbReference type="ARBA" id="ARBA00022475"/>
    </source>
</evidence>
<evidence type="ECO:0000256" key="11">
    <source>
        <dbReference type="ARBA" id="ARBA00023136"/>
    </source>
</evidence>
<dbReference type="AlphaFoldDB" id="A0A4Q8L472"/>
<keyword evidence="9 12" id="KW-0201">Cytochrome c-type biogenesis</keyword>
<comment type="function">
    <text evidence="1 12">Required for the export of heme to the periplasm for the biogenesis of c-type cytochromes.</text>
</comment>
<name>A0A4Q8L472_9GAMM</name>
<keyword evidence="6 12" id="KW-1003">Cell membrane</keyword>
<organism evidence="13 14">
    <name type="scientific">Pseudoxanthomonas winnipegensis</name>
    <dbReference type="NCBI Taxonomy" id="2480810"/>
    <lineage>
        <taxon>Bacteria</taxon>
        <taxon>Pseudomonadati</taxon>
        <taxon>Pseudomonadota</taxon>
        <taxon>Gammaproteobacteria</taxon>
        <taxon>Lysobacterales</taxon>
        <taxon>Lysobacteraceae</taxon>
        <taxon>Pseudoxanthomonas</taxon>
    </lineage>
</organism>
<feature type="transmembrane region" description="Helical" evidence="12">
    <location>
        <begin position="6"/>
        <end position="24"/>
    </location>
</feature>
<keyword evidence="8 12" id="KW-0812">Transmembrane</keyword>
<comment type="caution">
    <text evidence="13">The sequence shown here is derived from an EMBL/GenBank/DDBJ whole genome shotgun (WGS) entry which is preliminary data.</text>
</comment>
<comment type="similarity">
    <text evidence="3 12">Belongs to the CcmD/CycX/HelD family.</text>
</comment>
<evidence type="ECO:0000256" key="1">
    <source>
        <dbReference type="ARBA" id="ARBA00002442"/>
    </source>
</evidence>
<evidence type="ECO:0000313" key="13">
    <source>
        <dbReference type="EMBL" id="TAA19974.1"/>
    </source>
</evidence>
<protein>
    <recommendedName>
        <fullName evidence="4 12">Heme exporter protein D</fullName>
    </recommendedName>
</protein>
<dbReference type="GO" id="GO:0005886">
    <property type="term" value="C:plasma membrane"/>
    <property type="evidence" value="ECO:0007669"/>
    <property type="project" value="UniProtKB-SubCell"/>
</dbReference>
<dbReference type="GO" id="GO:0017004">
    <property type="term" value="P:cytochrome complex assembly"/>
    <property type="evidence" value="ECO:0007669"/>
    <property type="project" value="UniProtKB-KW"/>
</dbReference>
<evidence type="ECO:0000256" key="7">
    <source>
        <dbReference type="ARBA" id="ARBA00022519"/>
    </source>
</evidence>
<dbReference type="EMBL" id="SHMC01000012">
    <property type="protein sequence ID" value="TAA19974.1"/>
    <property type="molecule type" value="Genomic_DNA"/>
</dbReference>
<comment type="subcellular location">
    <subcellularLocation>
        <location evidence="2 12">Cell inner membrane</location>
        <topology evidence="2 12">Single-pass membrane protein</topology>
    </subcellularLocation>
</comment>
<proteinExistence type="inferred from homology"/>
<keyword evidence="11 12" id="KW-0472">Membrane</keyword>
<evidence type="ECO:0000256" key="8">
    <source>
        <dbReference type="ARBA" id="ARBA00022692"/>
    </source>
</evidence>
<dbReference type="GO" id="GO:0015886">
    <property type="term" value="P:heme transport"/>
    <property type="evidence" value="ECO:0007669"/>
    <property type="project" value="InterPro"/>
</dbReference>
<evidence type="ECO:0000256" key="10">
    <source>
        <dbReference type="ARBA" id="ARBA00022989"/>
    </source>
</evidence>
<evidence type="ECO:0000256" key="5">
    <source>
        <dbReference type="ARBA" id="ARBA00022448"/>
    </source>
</evidence>
<evidence type="ECO:0000256" key="2">
    <source>
        <dbReference type="ARBA" id="ARBA00004377"/>
    </source>
</evidence>